<name>A0A1G4K940_9SACH</name>
<accession>A0A1G4K940</accession>
<dbReference type="AlphaFoldDB" id="A0A1G4K940"/>
<keyword evidence="6" id="KW-1185">Reference proteome</keyword>
<evidence type="ECO:0000313" key="5">
    <source>
        <dbReference type="EMBL" id="SCV00609.1"/>
    </source>
</evidence>
<dbReference type="EC" id="2.1.1.-" evidence="4"/>
<dbReference type="SUPFAM" id="SSF53335">
    <property type="entry name" value="S-adenosyl-L-methionine-dependent methyltransferases"/>
    <property type="match status" value="1"/>
</dbReference>
<dbReference type="EMBL" id="LT598484">
    <property type="protein sequence ID" value="SCV00609.1"/>
    <property type="molecule type" value="Genomic_DNA"/>
</dbReference>
<reference evidence="6" key="1">
    <citation type="submission" date="2016-03" db="EMBL/GenBank/DDBJ databases">
        <authorList>
            <person name="Devillers Hugo."/>
        </authorList>
    </citation>
    <scope>NUCLEOTIDE SEQUENCE [LARGE SCALE GENOMIC DNA]</scope>
</reference>
<dbReference type="InterPro" id="IPR021867">
    <property type="entry name" value="Bmt2/SAMTOR"/>
</dbReference>
<keyword evidence="4" id="KW-0539">Nucleus</keyword>
<evidence type="ECO:0000256" key="2">
    <source>
        <dbReference type="ARBA" id="ARBA00022679"/>
    </source>
</evidence>
<sequence length="324" mass="37285">MLLRRRKTVTGKPVLQRKPTIKPDKARRVIRRFHLLINKRRVIAGKLKLQVADNDEARTKVLVKQKIKTLGLESHYREGWSASHPDTQLETDMLKIHETHQLDCLARILGYIMSEINERGGLQNYQIASTIGQDKNRGGDSSKILIKWFQAVRDPGHQYRALELGSLSAKNAISTSGTFKLVVRIDLNSNDPVNIQRQDFMERPIPENDSERFDLISCSLVLNFVPNPRLRGQMLMRLNSFLRQDVKSAYVFLVLPLPCVANSRYMTETRLCDIMAHLGYRTINQHKSHKIIYLLFERQADCISDKGAMKDDFSKKKCCEINQA</sequence>
<evidence type="ECO:0000313" key="6">
    <source>
        <dbReference type="Proteomes" id="UP000191144"/>
    </source>
</evidence>
<dbReference type="GO" id="GO:0005730">
    <property type="term" value="C:nucleolus"/>
    <property type="evidence" value="ECO:0007669"/>
    <property type="project" value="UniProtKB-SubCell"/>
</dbReference>
<protein>
    <recommendedName>
        <fullName evidence="4">25S rRNA adenine-N(1) methyltransferase</fullName>
        <ecNumber evidence="4">2.1.1.-</ecNumber>
    </recommendedName>
</protein>
<keyword evidence="3 4" id="KW-0949">S-adenosyl-L-methionine</keyword>
<feature type="binding site" evidence="4">
    <location>
        <position position="186"/>
    </location>
    <ligand>
        <name>S-adenosyl-L-methionine</name>
        <dbReference type="ChEBI" id="CHEBI:59789"/>
    </ligand>
</feature>
<evidence type="ECO:0000256" key="4">
    <source>
        <dbReference type="HAMAP-Rule" id="MF_03044"/>
    </source>
</evidence>
<dbReference type="OrthoDB" id="5954793at2759"/>
<gene>
    <name evidence="4" type="primary">BMT2</name>
    <name evidence="5" type="ORF">LAME_0G10880G</name>
</gene>
<dbReference type="PANTHER" id="PTHR21008:SF1">
    <property type="entry name" value="25S RRNA (ADENINE(2142)-N(1))-METHYLTRANSFERASE"/>
    <property type="match status" value="1"/>
</dbReference>
<dbReference type="Proteomes" id="UP000191144">
    <property type="component" value="Chromosome G"/>
</dbReference>
<comment type="function">
    <text evidence="4">S-adenosyl-L-methionine-dependent methyltransferase that specifically methylates the N(1) position of an adenine present in helix 65 in 25S rRNA.</text>
</comment>
<keyword evidence="1 4" id="KW-0489">Methyltransferase</keyword>
<proteinExistence type="inferred from homology"/>
<keyword evidence="2 4" id="KW-0808">Transferase</keyword>
<comment type="subcellular location">
    <subcellularLocation>
        <location evidence="4">Nucleus</location>
        <location evidence="4">Nucleolus</location>
    </subcellularLocation>
</comment>
<feature type="binding site" evidence="4">
    <location>
        <position position="165"/>
    </location>
    <ligand>
        <name>S-adenosyl-L-methionine</name>
        <dbReference type="ChEBI" id="CHEBI:59789"/>
    </ligand>
</feature>
<evidence type="ECO:0000256" key="3">
    <source>
        <dbReference type="ARBA" id="ARBA00022691"/>
    </source>
</evidence>
<dbReference type="Pfam" id="PF11968">
    <property type="entry name" value="Bmt2"/>
    <property type="match status" value="1"/>
</dbReference>
<dbReference type="HAMAP" id="MF_03044">
    <property type="entry name" value="BMT2"/>
    <property type="match status" value="1"/>
</dbReference>
<evidence type="ECO:0000256" key="1">
    <source>
        <dbReference type="ARBA" id="ARBA00022603"/>
    </source>
</evidence>
<organism evidence="5 6">
    <name type="scientific">Lachancea meyersii CBS 8951</name>
    <dbReference type="NCBI Taxonomy" id="1266667"/>
    <lineage>
        <taxon>Eukaryota</taxon>
        <taxon>Fungi</taxon>
        <taxon>Dikarya</taxon>
        <taxon>Ascomycota</taxon>
        <taxon>Saccharomycotina</taxon>
        <taxon>Saccharomycetes</taxon>
        <taxon>Saccharomycetales</taxon>
        <taxon>Saccharomycetaceae</taxon>
        <taxon>Lachancea</taxon>
    </lineage>
</organism>
<dbReference type="PANTHER" id="PTHR21008">
    <property type="entry name" value="S-ADENOSYLMETHIONINE SENSOR UPSTREAM OF MTORC1-RELATED"/>
    <property type="match status" value="1"/>
</dbReference>
<dbReference type="GO" id="GO:0016433">
    <property type="term" value="F:rRNA (adenine) methyltransferase activity"/>
    <property type="evidence" value="ECO:0007669"/>
    <property type="project" value="UniProtKB-UniRule"/>
</dbReference>
<dbReference type="InterPro" id="IPR029063">
    <property type="entry name" value="SAM-dependent_MTases_sf"/>
</dbReference>
<comment type="similarity">
    <text evidence="4">Belongs to the BMT2 family.</text>
</comment>